<gene>
    <name evidence="4" type="ORF">H9753_05130</name>
</gene>
<evidence type="ECO:0000256" key="2">
    <source>
        <dbReference type="SAM" id="Phobius"/>
    </source>
</evidence>
<dbReference type="PANTHER" id="PTHR48081:SF13">
    <property type="entry name" value="ALPHA_BETA HYDROLASE"/>
    <property type="match status" value="1"/>
</dbReference>
<name>A0A9D2PPM1_9FIRM</name>
<dbReference type="GO" id="GO:0016787">
    <property type="term" value="F:hydrolase activity"/>
    <property type="evidence" value="ECO:0007669"/>
    <property type="project" value="UniProtKB-KW"/>
</dbReference>
<evidence type="ECO:0000259" key="3">
    <source>
        <dbReference type="Pfam" id="PF20434"/>
    </source>
</evidence>
<dbReference type="Gene3D" id="3.40.50.1820">
    <property type="entry name" value="alpha/beta hydrolase"/>
    <property type="match status" value="1"/>
</dbReference>
<keyword evidence="2" id="KW-1133">Transmembrane helix</keyword>
<dbReference type="InterPro" id="IPR049492">
    <property type="entry name" value="BD-FAE-like_dom"/>
</dbReference>
<organism evidence="4 5">
    <name type="scientific">Candidatus Blautia merdavium</name>
    <dbReference type="NCBI Taxonomy" id="2838494"/>
    <lineage>
        <taxon>Bacteria</taxon>
        <taxon>Bacillati</taxon>
        <taxon>Bacillota</taxon>
        <taxon>Clostridia</taxon>
        <taxon>Lachnospirales</taxon>
        <taxon>Lachnospiraceae</taxon>
        <taxon>Blautia</taxon>
    </lineage>
</organism>
<dbReference type="SUPFAM" id="SSF53474">
    <property type="entry name" value="alpha/beta-Hydrolases"/>
    <property type="match status" value="1"/>
</dbReference>
<evidence type="ECO:0000256" key="1">
    <source>
        <dbReference type="ARBA" id="ARBA00022801"/>
    </source>
</evidence>
<dbReference type="InterPro" id="IPR029058">
    <property type="entry name" value="AB_hydrolase_fold"/>
</dbReference>
<feature type="domain" description="BD-FAE-like" evidence="3">
    <location>
        <begin position="69"/>
        <end position="280"/>
    </location>
</feature>
<dbReference type="InterPro" id="IPR050300">
    <property type="entry name" value="GDXG_lipolytic_enzyme"/>
</dbReference>
<reference evidence="4" key="1">
    <citation type="journal article" date="2021" name="PeerJ">
        <title>Extensive microbial diversity within the chicken gut microbiome revealed by metagenomics and culture.</title>
        <authorList>
            <person name="Gilroy R."/>
            <person name="Ravi A."/>
            <person name="Getino M."/>
            <person name="Pursley I."/>
            <person name="Horton D.L."/>
            <person name="Alikhan N.F."/>
            <person name="Baker D."/>
            <person name="Gharbi K."/>
            <person name="Hall N."/>
            <person name="Watson M."/>
            <person name="Adriaenssens E.M."/>
            <person name="Foster-Nyarko E."/>
            <person name="Jarju S."/>
            <person name="Secka A."/>
            <person name="Antonio M."/>
            <person name="Oren A."/>
            <person name="Chaudhuri R.R."/>
            <person name="La Ragione R."/>
            <person name="Hildebrand F."/>
            <person name="Pallen M.J."/>
        </authorList>
    </citation>
    <scope>NUCLEOTIDE SEQUENCE</scope>
    <source>
        <strain evidence="4">ChiBcec2-3848</strain>
    </source>
</reference>
<evidence type="ECO:0000313" key="4">
    <source>
        <dbReference type="EMBL" id="HJC62985.1"/>
    </source>
</evidence>
<keyword evidence="2" id="KW-0812">Transmembrane</keyword>
<dbReference type="Proteomes" id="UP000823886">
    <property type="component" value="Unassembled WGS sequence"/>
</dbReference>
<reference evidence="4" key="2">
    <citation type="submission" date="2021-04" db="EMBL/GenBank/DDBJ databases">
        <authorList>
            <person name="Gilroy R."/>
        </authorList>
    </citation>
    <scope>NUCLEOTIDE SEQUENCE</scope>
    <source>
        <strain evidence="4">ChiBcec2-3848</strain>
    </source>
</reference>
<evidence type="ECO:0000313" key="5">
    <source>
        <dbReference type="Proteomes" id="UP000823886"/>
    </source>
</evidence>
<sequence>MSKAKKGRKTGLFILLCIGVFLASFIGSAIFKLAWQDPRMKKYSVTWSEDIGTVYTDLSYGNGSANKFDLYLPADQGKESYGLVVYLHAGGFTTGDKSEDARMLQWLCSKGYVAAGINYTLFSEENPNTNVYTQSMEIKQSIPFVIEEAENYGYHIDRMAMAGGSAGGCLALLYAYRDASEAPVPVKMVFEGVGPSSFYPEDWKSYGFDQNPEAAAQLFSVMSGKTITAQMFGTDDYDEIMKDISPLLWVDENTVPTVMAYGAYDKFQPYEGSIRLDAALTAHKVPHEYIVFPHSGHGLQNDNEQGIEYYEKILAYLNRYMETAE</sequence>
<keyword evidence="1 4" id="KW-0378">Hydrolase</keyword>
<dbReference type="PANTHER" id="PTHR48081">
    <property type="entry name" value="AB HYDROLASE SUPERFAMILY PROTEIN C4A8.06C"/>
    <property type="match status" value="1"/>
</dbReference>
<protein>
    <submittedName>
        <fullName evidence="4">Alpha/beta hydrolase</fullName>
    </submittedName>
</protein>
<dbReference type="AlphaFoldDB" id="A0A9D2PPM1"/>
<accession>A0A9D2PPM1</accession>
<dbReference type="EMBL" id="DWVZ01000065">
    <property type="protein sequence ID" value="HJC62985.1"/>
    <property type="molecule type" value="Genomic_DNA"/>
</dbReference>
<keyword evidence="2" id="KW-0472">Membrane</keyword>
<dbReference type="Pfam" id="PF20434">
    <property type="entry name" value="BD-FAE"/>
    <property type="match status" value="1"/>
</dbReference>
<proteinExistence type="predicted"/>
<feature type="transmembrane region" description="Helical" evidence="2">
    <location>
        <begin position="12"/>
        <end position="35"/>
    </location>
</feature>
<comment type="caution">
    <text evidence="4">The sequence shown here is derived from an EMBL/GenBank/DDBJ whole genome shotgun (WGS) entry which is preliminary data.</text>
</comment>